<organism evidence="1 2">
    <name type="scientific">Mucilaginibacter dorajii</name>
    <dbReference type="NCBI Taxonomy" id="692994"/>
    <lineage>
        <taxon>Bacteria</taxon>
        <taxon>Pseudomonadati</taxon>
        <taxon>Bacteroidota</taxon>
        <taxon>Sphingobacteriia</taxon>
        <taxon>Sphingobacteriales</taxon>
        <taxon>Sphingobacteriaceae</taxon>
        <taxon>Mucilaginibacter</taxon>
    </lineage>
</organism>
<sequence>MGDNYFNLHPHCIPVRGYKRSSICDLQREEIYYVPNEIADILMADDGLPLQLLFEKHSDHKDLLDEHIHYLIERGLGSITLNPVTSLNLDITSTEASYISNAIVDIDERHEVNFNVIFKALSLVGCRNLQLRFFRKSTVEELTEMMALLNPTLFKSIEIIVEYARPIKDSFFEYLTDKHPNIKSVFIHSSPTTRILRAFEGVMGNILFTEQLIKSNACCGIIDPFTFAVNAKTFTEAQQFNTCLNRKVGIDTNGDIKNCPSSTTVYGNIYRDNLETALRNHPAFEAMWHLKKDDFKACRDCEHRYVCIDCRVFLADPTDKLSKPLKCSYDPYSALWEHEDCADEMFGYDTIEPFYQTIAR</sequence>
<keyword evidence="2" id="KW-1185">Reference proteome</keyword>
<proteinExistence type="predicted"/>
<evidence type="ECO:0000313" key="2">
    <source>
        <dbReference type="Proteomes" id="UP001500742"/>
    </source>
</evidence>
<gene>
    <name evidence="1" type="ORF">GCM10022210_20140</name>
</gene>
<reference evidence="2" key="1">
    <citation type="journal article" date="2019" name="Int. J. Syst. Evol. Microbiol.">
        <title>The Global Catalogue of Microorganisms (GCM) 10K type strain sequencing project: providing services to taxonomists for standard genome sequencing and annotation.</title>
        <authorList>
            <consortium name="The Broad Institute Genomics Platform"/>
            <consortium name="The Broad Institute Genome Sequencing Center for Infectious Disease"/>
            <person name="Wu L."/>
            <person name="Ma J."/>
        </authorList>
    </citation>
    <scope>NUCLEOTIDE SEQUENCE [LARGE SCALE GENOMIC DNA]</scope>
    <source>
        <strain evidence="2">JCM 16601</strain>
    </source>
</reference>
<dbReference type="InterPro" id="IPR013785">
    <property type="entry name" value="Aldolase_TIM"/>
</dbReference>
<dbReference type="Gene3D" id="3.20.20.70">
    <property type="entry name" value="Aldolase class I"/>
    <property type="match status" value="1"/>
</dbReference>
<protein>
    <recommendedName>
        <fullName evidence="3">Grasp-with-spasm system SPASM domain peptide maturase</fullName>
    </recommendedName>
</protein>
<evidence type="ECO:0000313" key="1">
    <source>
        <dbReference type="EMBL" id="GAA3970928.1"/>
    </source>
</evidence>
<dbReference type="Proteomes" id="UP001500742">
    <property type="component" value="Unassembled WGS sequence"/>
</dbReference>
<evidence type="ECO:0008006" key="3">
    <source>
        <dbReference type="Google" id="ProtNLM"/>
    </source>
</evidence>
<comment type="caution">
    <text evidence="1">The sequence shown here is derived from an EMBL/GenBank/DDBJ whole genome shotgun (WGS) entry which is preliminary data.</text>
</comment>
<dbReference type="EMBL" id="BAAAZC010000015">
    <property type="protein sequence ID" value="GAA3970928.1"/>
    <property type="molecule type" value="Genomic_DNA"/>
</dbReference>
<accession>A0ABP7PT60</accession>
<dbReference type="NCBIfam" id="TIGR04193">
    <property type="entry name" value="SPASM_w_grasp"/>
    <property type="match status" value="1"/>
</dbReference>
<dbReference type="SUPFAM" id="SSF102114">
    <property type="entry name" value="Radical SAM enzymes"/>
    <property type="match status" value="1"/>
</dbReference>
<dbReference type="RefSeq" id="WP_259091754.1">
    <property type="nucleotide sequence ID" value="NZ_BAAAZC010000015.1"/>
</dbReference>
<name>A0ABP7PT60_9SPHI</name>
<dbReference type="InterPro" id="IPR058240">
    <property type="entry name" value="rSAM_sf"/>
</dbReference>
<dbReference type="InterPro" id="IPR026497">
    <property type="entry name" value="GRASP-with-SPASM"/>
</dbReference>